<evidence type="ECO:0000313" key="2">
    <source>
        <dbReference type="Proteomes" id="UP000569092"/>
    </source>
</evidence>
<accession>A0A7W8N578</accession>
<evidence type="ECO:0000313" key="1">
    <source>
        <dbReference type="EMBL" id="MBB5343700.1"/>
    </source>
</evidence>
<sequence>MDGARRKAADYARYIATIMMGIAMQAVNDAGRAELTRTVDMALQFLSFSSAV</sequence>
<organism evidence="1 2">
    <name type="scientific">Tunturiibacter lichenicola</name>
    <dbReference type="NCBI Taxonomy" id="2051959"/>
    <lineage>
        <taxon>Bacteria</taxon>
        <taxon>Pseudomonadati</taxon>
        <taxon>Acidobacteriota</taxon>
        <taxon>Terriglobia</taxon>
        <taxon>Terriglobales</taxon>
        <taxon>Acidobacteriaceae</taxon>
        <taxon>Tunturiibacter</taxon>
    </lineage>
</organism>
<gene>
    <name evidence="1" type="ORF">HDF10_001675</name>
</gene>
<dbReference type="EMBL" id="JACHDZ010000002">
    <property type="protein sequence ID" value="MBB5343700.1"/>
    <property type="molecule type" value="Genomic_DNA"/>
</dbReference>
<proteinExistence type="predicted"/>
<dbReference type="Gene3D" id="1.10.357.10">
    <property type="entry name" value="Tetracycline Repressor, domain 2"/>
    <property type="match status" value="1"/>
</dbReference>
<name>A0A7W8N578_9BACT</name>
<dbReference type="AlphaFoldDB" id="A0A7W8N578"/>
<dbReference type="InterPro" id="IPR036271">
    <property type="entry name" value="Tet_transcr_reg_TetR-rel_C_sf"/>
</dbReference>
<dbReference type="SUPFAM" id="SSF48498">
    <property type="entry name" value="Tetracyclin repressor-like, C-terminal domain"/>
    <property type="match status" value="1"/>
</dbReference>
<reference evidence="1 2" key="1">
    <citation type="submission" date="2020-08" db="EMBL/GenBank/DDBJ databases">
        <title>Genomic Encyclopedia of Type Strains, Phase IV (KMG-V): Genome sequencing to study the core and pangenomes of soil and plant-associated prokaryotes.</title>
        <authorList>
            <person name="Whitman W."/>
        </authorList>
    </citation>
    <scope>NUCLEOTIDE SEQUENCE [LARGE SCALE GENOMIC DNA]</scope>
    <source>
        <strain evidence="1 2">M8US30</strain>
    </source>
</reference>
<dbReference type="Proteomes" id="UP000569092">
    <property type="component" value="Unassembled WGS sequence"/>
</dbReference>
<comment type="caution">
    <text evidence="1">The sequence shown here is derived from an EMBL/GenBank/DDBJ whole genome shotgun (WGS) entry which is preliminary data.</text>
</comment>
<protein>
    <submittedName>
        <fullName evidence="1">Uncharacterized protein</fullName>
    </submittedName>
</protein>